<name>A0A6G2CRD1_9FIRM</name>
<sequence length="129" mass="15355">MKKYNSEFKSMIVELYKTGRRVLELSREYGVSEVTIYKCIKQISPITSIDDADITLEEIKQLCEVLNVPRSTYYQLKHQTESKWKRENHQLLEQIKKIHFESSCRYGSIKVHRQLIKEGFSVSLKRVQR</sequence>
<evidence type="ECO:0000259" key="1">
    <source>
        <dbReference type="Pfam" id="PF13276"/>
    </source>
</evidence>
<dbReference type="PANTHER" id="PTHR46889">
    <property type="entry name" value="TRANSPOSASE INSF FOR INSERTION SEQUENCE IS3B-RELATED"/>
    <property type="match status" value="1"/>
</dbReference>
<dbReference type="AlphaFoldDB" id="A0A6G2CRD1"/>
<dbReference type="PANTHER" id="PTHR46889:SF7">
    <property type="entry name" value="TRANSPOSASE FOR INSERTION SEQUENCE ELEMENT IS904"/>
    <property type="match status" value="1"/>
</dbReference>
<dbReference type="InterPro" id="IPR050900">
    <property type="entry name" value="Transposase_IS3/IS150/IS904"/>
</dbReference>
<dbReference type="GO" id="GO:0006313">
    <property type="term" value="P:DNA transposition"/>
    <property type="evidence" value="ECO:0007669"/>
    <property type="project" value="InterPro"/>
</dbReference>
<dbReference type="Pfam" id="PF13276">
    <property type="entry name" value="HTH_21"/>
    <property type="match status" value="1"/>
</dbReference>
<dbReference type="GO" id="GO:0004803">
    <property type="term" value="F:transposase activity"/>
    <property type="evidence" value="ECO:0007669"/>
    <property type="project" value="InterPro"/>
</dbReference>
<evidence type="ECO:0000313" key="2">
    <source>
        <dbReference type="EMBL" id="MTL94958.1"/>
    </source>
</evidence>
<dbReference type="InterPro" id="IPR009057">
    <property type="entry name" value="Homeodomain-like_sf"/>
</dbReference>
<proteinExistence type="predicted"/>
<organism evidence="2">
    <name type="scientific">Turicibacter sanguinis</name>
    <dbReference type="NCBI Taxonomy" id="154288"/>
    <lineage>
        <taxon>Bacteria</taxon>
        <taxon>Bacillati</taxon>
        <taxon>Bacillota</taxon>
        <taxon>Erysipelotrichia</taxon>
        <taxon>Erysipelotrichales</taxon>
        <taxon>Turicibacteraceae</taxon>
        <taxon>Turicibacter</taxon>
    </lineage>
</organism>
<dbReference type="Pfam" id="PF01527">
    <property type="entry name" value="HTH_Tnp_1"/>
    <property type="match status" value="1"/>
</dbReference>
<dbReference type="SUPFAM" id="SSF46689">
    <property type="entry name" value="Homeodomain-like"/>
    <property type="match status" value="1"/>
</dbReference>
<accession>A0A6G2CRD1</accession>
<dbReference type="GO" id="GO:0003677">
    <property type="term" value="F:DNA binding"/>
    <property type="evidence" value="ECO:0007669"/>
    <property type="project" value="InterPro"/>
</dbReference>
<dbReference type="RefSeq" id="WP_129821737.1">
    <property type="nucleotide sequence ID" value="NZ_RCYV01000024.1"/>
</dbReference>
<dbReference type="InterPro" id="IPR025948">
    <property type="entry name" value="HTH-like_dom"/>
</dbReference>
<gene>
    <name evidence="2" type="ORF">GMA64_10495</name>
</gene>
<feature type="domain" description="HTH-like" evidence="1">
    <location>
        <begin position="89"/>
        <end position="129"/>
    </location>
</feature>
<comment type="caution">
    <text evidence="2">The sequence shown here is derived from an EMBL/GenBank/DDBJ whole genome shotgun (WGS) entry which is preliminary data.</text>
</comment>
<reference evidence="2" key="1">
    <citation type="journal article" date="2019" name="Nat. Med.">
        <title>A library of human gut bacterial isolates paired with longitudinal multiomics data enables mechanistic microbiome research.</title>
        <authorList>
            <person name="Poyet M."/>
            <person name="Groussin M."/>
            <person name="Gibbons S.M."/>
            <person name="Avila-Pacheco J."/>
            <person name="Jiang X."/>
            <person name="Kearney S.M."/>
            <person name="Perrotta A.R."/>
            <person name="Berdy B."/>
            <person name="Zhao S."/>
            <person name="Lieberman T.D."/>
            <person name="Swanson P.K."/>
            <person name="Smith M."/>
            <person name="Roesemann S."/>
            <person name="Alexander J.E."/>
            <person name="Rich S.A."/>
            <person name="Livny J."/>
            <person name="Vlamakis H."/>
            <person name="Clish C."/>
            <person name="Bullock K."/>
            <person name="Deik A."/>
            <person name="Scott J."/>
            <person name="Pierce K.A."/>
            <person name="Xavier R.J."/>
            <person name="Alm E.J."/>
        </authorList>
    </citation>
    <scope>NUCLEOTIDE SEQUENCE</scope>
    <source>
        <strain evidence="2">BIOML-A179</strain>
    </source>
</reference>
<dbReference type="InterPro" id="IPR002514">
    <property type="entry name" value="Transposase_8"/>
</dbReference>
<dbReference type="Gene3D" id="1.10.10.60">
    <property type="entry name" value="Homeodomain-like"/>
    <property type="match status" value="1"/>
</dbReference>
<dbReference type="EMBL" id="WMQV01000027">
    <property type="protein sequence ID" value="MTL94958.1"/>
    <property type="molecule type" value="Genomic_DNA"/>
</dbReference>
<protein>
    <submittedName>
        <fullName evidence="2">IS3 family transposase</fullName>
    </submittedName>
</protein>